<evidence type="ECO:0000256" key="1">
    <source>
        <dbReference type="SAM" id="SignalP"/>
    </source>
</evidence>
<keyword evidence="1" id="KW-0732">Signal</keyword>
<name>A0A8B6G253_MYTGA</name>
<organism evidence="2 3">
    <name type="scientific">Mytilus galloprovincialis</name>
    <name type="common">Mediterranean mussel</name>
    <dbReference type="NCBI Taxonomy" id="29158"/>
    <lineage>
        <taxon>Eukaryota</taxon>
        <taxon>Metazoa</taxon>
        <taxon>Spiralia</taxon>
        <taxon>Lophotrochozoa</taxon>
        <taxon>Mollusca</taxon>
        <taxon>Bivalvia</taxon>
        <taxon>Autobranchia</taxon>
        <taxon>Pteriomorphia</taxon>
        <taxon>Mytilida</taxon>
        <taxon>Mytiloidea</taxon>
        <taxon>Mytilidae</taxon>
        <taxon>Mytilinae</taxon>
        <taxon>Mytilus</taxon>
    </lineage>
</organism>
<feature type="chain" id="PRO_5032313858" evidence="1">
    <location>
        <begin position="24"/>
        <end position="134"/>
    </location>
</feature>
<proteinExistence type="predicted"/>
<gene>
    <name evidence="2" type="ORF">MGAL_10B071837</name>
</gene>
<keyword evidence="3" id="KW-1185">Reference proteome</keyword>
<feature type="non-terminal residue" evidence="2">
    <location>
        <position position="1"/>
    </location>
</feature>
<sequence length="134" mass="14903">KMSHTKTCVTLFTAVMMLEMSLGSSYRLVFSKGFQCHAPQFNYGAQCRSPTEISGSFGSQVFYQITSVTSESTTVASVCCKGWTPITDYIGIFHDIGCGSSTFFRYLQWGDYTATPIIQCYSNNTGAQVTWFVR</sequence>
<reference evidence="2" key="1">
    <citation type="submission" date="2018-11" db="EMBL/GenBank/DDBJ databases">
        <authorList>
            <person name="Alioto T."/>
            <person name="Alioto T."/>
        </authorList>
    </citation>
    <scope>NUCLEOTIDE SEQUENCE</scope>
</reference>
<dbReference type="EMBL" id="UYJE01007759">
    <property type="protein sequence ID" value="VDI57590.1"/>
    <property type="molecule type" value="Genomic_DNA"/>
</dbReference>
<comment type="caution">
    <text evidence="2">The sequence shown here is derived from an EMBL/GenBank/DDBJ whole genome shotgun (WGS) entry which is preliminary data.</text>
</comment>
<protein>
    <submittedName>
        <fullName evidence="2">Uncharacterized protein</fullName>
    </submittedName>
</protein>
<dbReference type="AlphaFoldDB" id="A0A8B6G253"/>
<accession>A0A8B6G253</accession>
<feature type="signal peptide" evidence="1">
    <location>
        <begin position="1"/>
        <end position="23"/>
    </location>
</feature>
<evidence type="ECO:0000313" key="2">
    <source>
        <dbReference type="EMBL" id="VDI57590.1"/>
    </source>
</evidence>
<dbReference type="Proteomes" id="UP000596742">
    <property type="component" value="Unassembled WGS sequence"/>
</dbReference>
<evidence type="ECO:0000313" key="3">
    <source>
        <dbReference type="Proteomes" id="UP000596742"/>
    </source>
</evidence>